<evidence type="ECO:0000313" key="2">
    <source>
        <dbReference type="Proteomes" id="UP000562395"/>
    </source>
</evidence>
<protein>
    <submittedName>
        <fullName evidence="1">Uncharacterized protein</fullName>
    </submittedName>
</protein>
<dbReference type="Proteomes" id="UP000562395">
    <property type="component" value="Unassembled WGS sequence"/>
</dbReference>
<accession>A0A7W5ZZF9</accession>
<reference evidence="1 2" key="1">
    <citation type="submission" date="2020-08" db="EMBL/GenBank/DDBJ databases">
        <title>Genomic Encyclopedia of Type Strains, Phase IV (KMG-IV): sequencing the most valuable type-strain genomes for metagenomic binning, comparative biology and taxonomic classification.</title>
        <authorList>
            <person name="Goeker M."/>
        </authorList>
    </citation>
    <scope>NUCLEOTIDE SEQUENCE [LARGE SCALE GENOMIC DNA]</scope>
    <source>
        <strain evidence="1 2">DSM 14552</strain>
    </source>
</reference>
<proteinExistence type="predicted"/>
<dbReference type="AlphaFoldDB" id="A0A7W5ZZF9"/>
<name>A0A7W5ZZF9_9SPHN</name>
<organism evidence="1 2">
    <name type="scientific">Novosphingobium hassiacum</name>
    <dbReference type="NCBI Taxonomy" id="173676"/>
    <lineage>
        <taxon>Bacteria</taxon>
        <taxon>Pseudomonadati</taxon>
        <taxon>Pseudomonadota</taxon>
        <taxon>Alphaproteobacteria</taxon>
        <taxon>Sphingomonadales</taxon>
        <taxon>Sphingomonadaceae</taxon>
        <taxon>Novosphingobium</taxon>
    </lineage>
</organism>
<gene>
    <name evidence="1" type="ORF">GGQ88_001771</name>
</gene>
<comment type="caution">
    <text evidence="1">The sequence shown here is derived from an EMBL/GenBank/DDBJ whole genome shotgun (WGS) entry which is preliminary data.</text>
</comment>
<dbReference type="RefSeq" id="WP_183612764.1">
    <property type="nucleotide sequence ID" value="NZ_JACICY010000003.1"/>
</dbReference>
<sequence length="207" mass="23016">MTATSAYAKLSAADETRSSMRRVTKCAAEYELWLRRGRHVFAVANEGFTAPTVSIDQVGTSLTNCIEQKSYDGRSMSWLKMPELLFRGQLIEGMFRWAETGKYSNSFDENSEKFLNMDKSRKFMPIRQFGMCVVHLDPANSRAILSGPVAGDEEVRGYAALSPTFSQCVAPGETIQFSKSIIEGAVAEGLLVKILEERRANAQQSVH</sequence>
<keyword evidence="2" id="KW-1185">Reference proteome</keyword>
<evidence type="ECO:0000313" key="1">
    <source>
        <dbReference type="EMBL" id="MBB3860505.1"/>
    </source>
</evidence>
<dbReference type="EMBL" id="JACICY010000003">
    <property type="protein sequence ID" value="MBB3860505.1"/>
    <property type="molecule type" value="Genomic_DNA"/>
</dbReference>